<dbReference type="Gene3D" id="2.60.120.200">
    <property type="match status" value="1"/>
</dbReference>
<dbReference type="SUPFAM" id="SSF49299">
    <property type="entry name" value="PKD domain"/>
    <property type="match status" value="1"/>
</dbReference>
<dbReference type="Proteomes" id="UP000323930">
    <property type="component" value="Unassembled WGS sequence"/>
</dbReference>
<feature type="transmembrane region" description="Helical" evidence="2">
    <location>
        <begin position="7"/>
        <end position="25"/>
    </location>
</feature>
<dbReference type="RefSeq" id="WP_148544445.1">
    <property type="nucleotide sequence ID" value="NZ_VSDQ01000718.1"/>
</dbReference>
<dbReference type="Gene3D" id="3.40.390.10">
    <property type="entry name" value="Collagenase (Catalytic Domain)"/>
    <property type="match status" value="1"/>
</dbReference>
<dbReference type="InterPro" id="IPR035986">
    <property type="entry name" value="PKD_dom_sf"/>
</dbReference>
<dbReference type="GO" id="GO:0004553">
    <property type="term" value="F:hydrolase activity, hydrolyzing O-glycosyl compounds"/>
    <property type="evidence" value="ECO:0007669"/>
    <property type="project" value="UniProtKB-ARBA"/>
</dbReference>
<dbReference type="InterPro" id="IPR024079">
    <property type="entry name" value="MetalloPept_cat_dom_sf"/>
</dbReference>
<dbReference type="SUPFAM" id="SSF55486">
    <property type="entry name" value="Metalloproteases ('zincins'), catalytic domain"/>
    <property type="match status" value="1"/>
</dbReference>
<keyword evidence="1" id="KW-0732">Signal</keyword>
<keyword evidence="2" id="KW-0472">Membrane</keyword>
<reference evidence="4 5" key="1">
    <citation type="submission" date="2019-08" db="EMBL/GenBank/DDBJ databases">
        <title>Seonamhaeicola sediminis sp. nov., isolated from marine sediment.</title>
        <authorList>
            <person name="Cao W.R."/>
        </authorList>
    </citation>
    <scope>NUCLEOTIDE SEQUENCE [LARGE SCALE GENOMIC DNA]</scope>
    <source>
        <strain evidence="4 5">B011</strain>
    </source>
</reference>
<dbReference type="GO" id="GO:0016020">
    <property type="term" value="C:membrane"/>
    <property type="evidence" value="ECO:0007669"/>
    <property type="project" value="InterPro"/>
</dbReference>
<dbReference type="GO" id="GO:0005975">
    <property type="term" value="P:carbohydrate metabolic process"/>
    <property type="evidence" value="ECO:0007669"/>
    <property type="project" value="UniProtKB-ARBA"/>
</dbReference>
<feature type="domain" description="MAM" evidence="3">
    <location>
        <begin position="397"/>
        <end position="561"/>
    </location>
</feature>
<comment type="caution">
    <text evidence="4">The sequence shown here is derived from an EMBL/GenBank/DDBJ whole genome shotgun (WGS) entry which is preliminary data.</text>
</comment>
<accession>A0A5D0HKH2</accession>
<dbReference type="SMART" id="SM00137">
    <property type="entry name" value="MAM"/>
    <property type="match status" value="1"/>
</dbReference>
<dbReference type="Pfam" id="PF00629">
    <property type="entry name" value="MAM"/>
    <property type="match status" value="1"/>
</dbReference>
<dbReference type="Pfam" id="PF18962">
    <property type="entry name" value="Por_Secre_tail"/>
    <property type="match status" value="1"/>
</dbReference>
<dbReference type="InterPro" id="IPR013320">
    <property type="entry name" value="ConA-like_dom_sf"/>
</dbReference>
<dbReference type="OrthoDB" id="6278496at2"/>
<dbReference type="InterPro" id="IPR051560">
    <property type="entry name" value="MAM_domain-containing"/>
</dbReference>
<dbReference type="InterPro" id="IPR013783">
    <property type="entry name" value="Ig-like_fold"/>
</dbReference>
<dbReference type="PANTHER" id="PTHR23282">
    <property type="entry name" value="APICAL ENDOSOMAL GLYCOPROTEIN PRECURSOR"/>
    <property type="match status" value="1"/>
</dbReference>
<keyword evidence="5" id="KW-1185">Reference proteome</keyword>
<dbReference type="PANTHER" id="PTHR23282:SF101">
    <property type="entry name" value="MAM DOMAIN-CONTAINING PROTEIN"/>
    <property type="match status" value="1"/>
</dbReference>
<evidence type="ECO:0000313" key="4">
    <source>
        <dbReference type="EMBL" id="TYA71460.1"/>
    </source>
</evidence>
<dbReference type="PROSITE" id="PS50060">
    <property type="entry name" value="MAM_2"/>
    <property type="match status" value="1"/>
</dbReference>
<dbReference type="InterPro" id="IPR008754">
    <property type="entry name" value="Peptidase_M43"/>
</dbReference>
<dbReference type="InterPro" id="IPR000998">
    <property type="entry name" value="MAM_dom"/>
</dbReference>
<protein>
    <submittedName>
        <fullName evidence="4">T9SS type A sorting domain-containing protein</fullName>
    </submittedName>
</protein>
<sequence length="647" mass="72597">MNYKTPSYLYFLISIFLSNVGFLSSQNIELIHDDPFTKEQIELFKSIKPQLKSIEQRFASKQANFSQKNATSLYVNYIPVKIHIIRDNNGAKGLNISKLENALGTLNESFEGSDLEFFICGDIDYIDASEYVVIKKGEIDDLLESNNVENVINLYFSPSLINEYDQVICGYSNNSRGSDFIVLKNSCASNISTLSHEMGHYFSLLHTHGTDNNGLTTELVDGSNCDTDGDGICDTPADPKLSSSNVNDNCEYTGSETDAHGHAFNPDTENIMSYSKKQCRTHFSNQQLARMYAFYVTQKHYLSCASFSADFSASNTETCEETLAVNFNNNSLGVTKWEWDINSDGVIDYTEQNPSHTFETGIYDVTLTVYKESKQITKTYDKLIKVGIHTEYLFDENFNSFEIAGDNGWTVKDVNNSGYNWLITHGDSPSEETGPLIDHHNAKGELNKFIYTEASGANKGDIAEFISPCIDIIHENSELEFAYHMFGENIGELHIDIKTSNGYINDVVKPIIGSQQMERTDAFLNKTIDLSSYVDETINIRFRAVRGDGWKGDIAIDNVFLKTISVPISDDSVRLYPNPVKGNLLFVKADELESNEIAHYSISNLMGQQFASGVVTDRPIDTSKLASGSYLLTVFYQDHKVSKRFIK</sequence>
<evidence type="ECO:0000313" key="5">
    <source>
        <dbReference type="Proteomes" id="UP000323930"/>
    </source>
</evidence>
<dbReference type="AlphaFoldDB" id="A0A5D0HKH2"/>
<keyword evidence="2" id="KW-1133">Transmembrane helix</keyword>
<evidence type="ECO:0000256" key="1">
    <source>
        <dbReference type="ARBA" id="ARBA00022729"/>
    </source>
</evidence>
<dbReference type="EMBL" id="VSDQ01000718">
    <property type="protein sequence ID" value="TYA71460.1"/>
    <property type="molecule type" value="Genomic_DNA"/>
</dbReference>
<dbReference type="Gene3D" id="2.60.40.10">
    <property type="entry name" value="Immunoglobulins"/>
    <property type="match status" value="1"/>
</dbReference>
<evidence type="ECO:0000256" key="2">
    <source>
        <dbReference type="SAM" id="Phobius"/>
    </source>
</evidence>
<dbReference type="CDD" id="cd06263">
    <property type="entry name" value="MAM"/>
    <property type="match status" value="1"/>
</dbReference>
<organism evidence="4 5">
    <name type="scientific">Seonamhaeicola marinus</name>
    <dbReference type="NCBI Taxonomy" id="1912246"/>
    <lineage>
        <taxon>Bacteria</taxon>
        <taxon>Pseudomonadati</taxon>
        <taxon>Bacteroidota</taxon>
        <taxon>Flavobacteriia</taxon>
        <taxon>Flavobacteriales</taxon>
        <taxon>Flavobacteriaceae</taxon>
    </lineage>
</organism>
<dbReference type="GO" id="GO:0008237">
    <property type="term" value="F:metallopeptidase activity"/>
    <property type="evidence" value="ECO:0007669"/>
    <property type="project" value="InterPro"/>
</dbReference>
<proteinExistence type="predicted"/>
<dbReference type="InterPro" id="IPR026444">
    <property type="entry name" value="Secre_tail"/>
</dbReference>
<dbReference type="SUPFAM" id="SSF49899">
    <property type="entry name" value="Concanavalin A-like lectins/glucanases"/>
    <property type="match status" value="1"/>
</dbReference>
<name>A0A5D0HKH2_9FLAO</name>
<keyword evidence="2" id="KW-0812">Transmembrane</keyword>
<dbReference type="Pfam" id="PF05572">
    <property type="entry name" value="Peptidase_M43"/>
    <property type="match status" value="1"/>
</dbReference>
<gene>
    <name evidence="4" type="ORF">FUA24_17925</name>
</gene>
<dbReference type="CDD" id="cd00146">
    <property type="entry name" value="PKD"/>
    <property type="match status" value="1"/>
</dbReference>
<dbReference type="NCBIfam" id="TIGR04183">
    <property type="entry name" value="Por_Secre_tail"/>
    <property type="match status" value="1"/>
</dbReference>
<evidence type="ECO:0000259" key="3">
    <source>
        <dbReference type="PROSITE" id="PS50060"/>
    </source>
</evidence>